<accession>A0A2T6ZRT8</accession>
<dbReference type="STRING" id="42251.A0A2T6ZRT8"/>
<dbReference type="InterPro" id="IPR006593">
    <property type="entry name" value="Cyt_b561/ferric_Rdtase_TM"/>
</dbReference>
<feature type="transmembrane region" description="Helical" evidence="8">
    <location>
        <begin position="358"/>
        <end position="378"/>
    </location>
</feature>
<feature type="domain" description="Cytochrome b561" evidence="11">
    <location>
        <begin position="189"/>
        <end position="384"/>
    </location>
</feature>
<name>A0A2T6ZRT8_TUBBO</name>
<keyword evidence="3 8" id="KW-0812">Transmembrane</keyword>
<evidence type="ECO:0000313" key="13">
    <source>
        <dbReference type="Proteomes" id="UP000244722"/>
    </source>
</evidence>
<feature type="signal peptide" evidence="9">
    <location>
        <begin position="1"/>
        <end position="21"/>
    </location>
</feature>
<feature type="transmembrane region" description="Helical" evidence="8">
    <location>
        <begin position="288"/>
        <end position="307"/>
    </location>
</feature>
<dbReference type="OrthoDB" id="19261at2759"/>
<evidence type="ECO:0000256" key="7">
    <source>
        <dbReference type="SAM" id="MobiDB-lite"/>
    </source>
</evidence>
<keyword evidence="5 8" id="KW-1133">Transmembrane helix</keyword>
<evidence type="ECO:0000256" key="1">
    <source>
        <dbReference type="ARBA" id="ARBA00004370"/>
    </source>
</evidence>
<organism evidence="12 13">
    <name type="scientific">Tuber borchii</name>
    <name type="common">White truffle</name>
    <dbReference type="NCBI Taxonomy" id="42251"/>
    <lineage>
        <taxon>Eukaryota</taxon>
        <taxon>Fungi</taxon>
        <taxon>Dikarya</taxon>
        <taxon>Ascomycota</taxon>
        <taxon>Pezizomycotina</taxon>
        <taxon>Pezizomycetes</taxon>
        <taxon>Pezizales</taxon>
        <taxon>Tuberaceae</taxon>
        <taxon>Tuber</taxon>
    </lineage>
</organism>
<comment type="caution">
    <text evidence="12">The sequence shown here is derived from an EMBL/GenBank/DDBJ whole genome shotgun (WGS) entry which is preliminary data.</text>
</comment>
<evidence type="ECO:0000259" key="10">
    <source>
        <dbReference type="PROSITE" id="PS50836"/>
    </source>
</evidence>
<feature type="transmembrane region" description="Helical" evidence="8">
    <location>
        <begin position="220"/>
        <end position="242"/>
    </location>
</feature>
<comment type="subcellular location">
    <subcellularLocation>
        <location evidence="1">Membrane</location>
    </subcellularLocation>
</comment>
<dbReference type="InterPro" id="IPR015920">
    <property type="entry name" value="Cellobiose_DH-like_cyt"/>
</dbReference>
<dbReference type="SMART" id="SM00665">
    <property type="entry name" value="B561"/>
    <property type="match status" value="1"/>
</dbReference>
<dbReference type="AlphaFoldDB" id="A0A2T6ZRT8"/>
<dbReference type="Proteomes" id="UP000244722">
    <property type="component" value="Unassembled WGS sequence"/>
</dbReference>
<keyword evidence="2" id="KW-0813">Transport</keyword>
<dbReference type="InterPro" id="IPR005018">
    <property type="entry name" value="DOMON_domain"/>
</dbReference>
<reference evidence="12 13" key="1">
    <citation type="submission" date="2017-04" db="EMBL/GenBank/DDBJ databases">
        <title>Draft genome sequence of Tuber borchii Vittad., a whitish edible truffle.</title>
        <authorList>
            <consortium name="DOE Joint Genome Institute"/>
            <person name="Murat C."/>
            <person name="Kuo A."/>
            <person name="Barry K.W."/>
            <person name="Clum A."/>
            <person name="Dockter R.B."/>
            <person name="Fauchery L."/>
            <person name="Iotti M."/>
            <person name="Kohler A."/>
            <person name="Labutti K."/>
            <person name="Lindquist E.A."/>
            <person name="Lipzen A."/>
            <person name="Ohm R.A."/>
            <person name="Wang M."/>
            <person name="Grigoriev I.V."/>
            <person name="Zambonelli A."/>
            <person name="Martin F.M."/>
        </authorList>
    </citation>
    <scope>NUCLEOTIDE SEQUENCE [LARGE SCALE GENOMIC DNA]</scope>
    <source>
        <strain evidence="12 13">Tbo3840</strain>
    </source>
</reference>
<dbReference type="SMART" id="SM00664">
    <property type="entry name" value="DoH"/>
    <property type="match status" value="1"/>
</dbReference>
<evidence type="ECO:0008006" key="14">
    <source>
        <dbReference type="Google" id="ProtNLM"/>
    </source>
</evidence>
<evidence type="ECO:0000313" key="12">
    <source>
        <dbReference type="EMBL" id="PUU78195.1"/>
    </source>
</evidence>
<evidence type="ECO:0000256" key="3">
    <source>
        <dbReference type="ARBA" id="ARBA00022692"/>
    </source>
</evidence>
<dbReference type="CDD" id="cd08760">
    <property type="entry name" value="Cyt_b561_FRRS1_like"/>
    <property type="match status" value="1"/>
</dbReference>
<evidence type="ECO:0000256" key="4">
    <source>
        <dbReference type="ARBA" id="ARBA00022982"/>
    </source>
</evidence>
<evidence type="ECO:0000259" key="11">
    <source>
        <dbReference type="PROSITE" id="PS50939"/>
    </source>
</evidence>
<evidence type="ECO:0000256" key="8">
    <source>
        <dbReference type="SAM" id="Phobius"/>
    </source>
</evidence>
<dbReference type="PANTHER" id="PTHR47797">
    <property type="entry name" value="DEHYDROGENASE, PUTATIVE (AFU_ORTHOLOGUE AFUA_8G05805)-RELATED"/>
    <property type="match status" value="1"/>
</dbReference>
<keyword evidence="4" id="KW-0249">Electron transport</keyword>
<keyword evidence="6 8" id="KW-0472">Membrane</keyword>
<dbReference type="SUPFAM" id="SSF49344">
    <property type="entry name" value="CBD9-like"/>
    <property type="match status" value="1"/>
</dbReference>
<dbReference type="Gene3D" id="2.60.40.1210">
    <property type="entry name" value="Cellobiose dehydrogenase, cytochrome domain"/>
    <property type="match status" value="1"/>
</dbReference>
<keyword evidence="9" id="KW-0732">Signal</keyword>
<feature type="domain" description="DOMON" evidence="10">
    <location>
        <begin position="34"/>
        <end position="151"/>
    </location>
</feature>
<dbReference type="GO" id="GO:0016020">
    <property type="term" value="C:membrane"/>
    <property type="evidence" value="ECO:0007669"/>
    <property type="project" value="UniProtKB-SubCell"/>
</dbReference>
<proteinExistence type="predicted"/>
<protein>
    <recommendedName>
        <fullName evidence="14">Cytochrome b561 domain-containing protein</fullName>
    </recommendedName>
</protein>
<evidence type="ECO:0000256" key="5">
    <source>
        <dbReference type="ARBA" id="ARBA00022989"/>
    </source>
</evidence>
<dbReference type="CDD" id="cd09630">
    <property type="entry name" value="CDH_like_cytochrome"/>
    <property type="match status" value="1"/>
</dbReference>
<dbReference type="PANTHER" id="PTHR47797:SF1">
    <property type="entry name" value="CYTOCHROME B561 DOMAIN-CONTAINING PROTEIN-RELATED"/>
    <property type="match status" value="1"/>
</dbReference>
<dbReference type="Gene3D" id="1.20.120.1770">
    <property type="match status" value="1"/>
</dbReference>
<gene>
    <name evidence="12" type="ORF">B9Z19DRAFT_983990</name>
</gene>
<dbReference type="PROSITE" id="PS50939">
    <property type="entry name" value="CYTOCHROME_B561"/>
    <property type="match status" value="1"/>
</dbReference>
<evidence type="ECO:0000256" key="6">
    <source>
        <dbReference type="ARBA" id="ARBA00023136"/>
    </source>
</evidence>
<dbReference type="PROSITE" id="PS50836">
    <property type="entry name" value="DOMON"/>
    <property type="match status" value="1"/>
</dbReference>
<dbReference type="Pfam" id="PF03188">
    <property type="entry name" value="Cytochrom_B561"/>
    <property type="match status" value="1"/>
</dbReference>
<feature type="transmembrane region" description="Helical" evidence="8">
    <location>
        <begin position="254"/>
        <end position="276"/>
    </location>
</feature>
<evidence type="ECO:0000256" key="2">
    <source>
        <dbReference type="ARBA" id="ARBA00022448"/>
    </source>
</evidence>
<dbReference type="Pfam" id="PF16010">
    <property type="entry name" value="CDH-cyt"/>
    <property type="match status" value="1"/>
</dbReference>
<feature type="region of interest" description="Disordered" evidence="7">
    <location>
        <begin position="188"/>
        <end position="211"/>
    </location>
</feature>
<sequence length="389" mass="40971">MVSFKSLITTTVISAATLAYAQDSSSPVQGYSKKGFAANWNIPASGQDVYVQIQGPTSAGWAGTGIGSGMKGALIFIIYQDGNGNVTVSPRLGKGEFEPEYESTIQFELLGGSGIQNGLMTGNIKCSNCRSWDGGSLDVSSTSQNFIWALGNQKVTSTSPSQSLNQHVQNGFYGLDLTKATGGGSQNPFASLNSTSGTSGSGAAGSSSTGSPLTKADKVLIAHGVIMGVVFVLLFPFGAALIRLLNNRIPNAFALHRGVQILGFILAIVGFGMGIWRSELSDSHYQAPHQYCGTIVIALLILQASLGQIQHNLYLKTQKRTIWSYGHIWLGRFVIVAGIVNGGVGLSLPRADAPNGAIIGYSVVAGVVSVGYLAFYFWKERKREVGVSS</sequence>
<evidence type="ECO:0000256" key="9">
    <source>
        <dbReference type="SAM" id="SignalP"/>
    </source>
</evidence>
<feature type="transmembrane region" description="Helical" evidence="8">
    <location>
        <begin position="328"/>
        <end position="346"/>
    </location>
</feature>
<feature type="chain" id="PRO_5015681604" description="Cytochrome b561 domain-containing protein" evidence="9">
    <location>
        <begin position="22"/>
        <end position="389"/>
    </location>
</feature>
<keyword evidence="13" id="KW-1185">Reference proteome</keyword>
<dbReference type="EMBL" id="NESQ01000127">
    <property type="protein sequence ID" value="PUU78195.1"/>
    <property type="molecule type" value="Genomic_DNA"/>
</dbReference>